<gene>
    <name evidence="1" type="ORF">DEO45_07385</name>
</gene>
<accession>A0A368KFV8</accession>
<dbReference type="EMBL" id="QFWQ01000005">
    <property type="protein sequence ID" value="RCS29895.1"/>
    <property type="molecule type" value="Genomic_DNA"/>
</dbReference>
<sequence length="88" mass="9629">MSNIVDFLETVGQNASLRYAPAEDMQRILAGIQVDHEVRDAILAKDQARLTALVGATNVCCMLVPAMLQPSQDSASDEERGGYHQRRA</sequence>
<protein>
    <submittedName>
        <fullName evidence="1">Uncharacterized protein</fullName>
    </submittedName>
</protein>
<dbReference type="AlphaFoldDB" id="A0A368KFV8"/>
<reference evidence="1 2" key="1">
    <citation type="submission" date="2018-05" db="EMBL/GenBank/DDBJ databases">
        <title>Draft genome sequence of Rhodanobacter denitrificans Yn1 isolated from gold copper mine.</title>
        <authorList>
            <person name="Yang N."/>
            <person name="Mazhar H.S."/>
            <person name="Rensing C."/>
        </authorList>
    </citation>
    <scope>NUCLEOTIDE SEQUENCE [LARGE SCALE GENOMIC DNA]</scope>
    <source>
        <strain evidence="1 2">Yn1</strain>
    </source>
</reference>
<evidence type="ECO:0000313" key="1">
    <source>
        <dbReference type="EMBL" id="RCS29895.1"/>
    </source>
</evidence>
<proteinExistence type="predicted"/>
<keyword evidence="2" id="KW-1185">Reference proteome</keyword>
<dbReference type="RefSeq" id="WP_114342010.1">
    <property type="nucleotide sequence ID" value="NZ_QFWQ01000005.1"/>
</dbReference>
<comment type="caution">
    <text evidence="1">The sequence shown here is derived from an EMBL/GenBank/DDBJ whole genome shotgun (WGS) entry which is preliminary data.</text>
</comment>
<dbReference type="OrthoDB" id="5772941at2"/>
<dbReference type="Proteomes" id="UP000252387">
    <property type="component" value="Unassembled WGS sequence"/>
</dbReference>
<organism evidence="1 2">
    <name type="scientific">Rhodanobacter denitrificans</name>
    <dbReference type="NCBI Taxonomy" id="666685"/>
    <lineage>
        <taxon>Bacteria</taxon>
        <taxon>Pseudomonadati</taxon>
        <taxon>Pseudomonadota</taxon>
        <taxon>Gammaproteobacteria</taxon>
        <taxon>Lysobacterales</taxon>
        <taxon>Rhodanobacteraceae</taxon>
        <taxon>Rhodanobacter</taxon>
    </lineage>
</organism>
<name>A0A368KFV8_9GAMM</name>
<evidence type="ECO:0000313" key="2">
    <source>
        <dbReference type="Proteomes" id="UP000252387"/>
    </source>
</evidence>